<accession>A0ABP8A041</accession>
<organism evidence="1 2">
    <name type="scientific">Gryllotalpicola koreensis</name>
    <dbReference type="NCBI Taxonomy" id="993086"/>
    <lineage>
        <taxon>Bacteria</taxon>
        <taxon>Bacillati</taxon>
        <taxon>Actinomycetota</taxon>
        <taxon>Actinomycetes</taxon>
        <taxon>Micrococcales</taxon>
        <taxon>Microbacteriaceae</taxon>
        <taxon>Gryllotalpicola</taxon>
    </lineage>
</organism>
<dbReference type="EMBL" id="BAABBW010000003">
    <property type="protein sequence ID" value="GAA4174462.1"/>
    <property type="molecule type" value="Genomic_DNA"/>
</dbReference>
<keyword evidence="2" id="KW-1185">Reference proteome</keyword>
<reference evidence="2" key="1">
    <citation type="journal article" date="2019" name="Int. J. Syst. Evol. Microbiol.">
        <title>The Global Catalogue of Microorganisms (GCM) 10K type strain sequencing project: providing services to taxonomists for standard genome sequencing and annotation.</title>
        <authorList>
            <consortium name="The Broad Institute Genomics Platform"/>
            <consortium name="The Broad Institute Genome Sequencing Center for Infectious Disease"/>
            <person name="Wu L."/>
            <person name="Ma J."/>
        </authorList>
    </citation>
    <scope>NUCLEOTIDE SEQUENCE [LARGE SCALE GENOMIC DNA]</scope>
    <source>
        <strain evidence="2">JCM 17591</strain>
    </source>
</reference>
<evidence type="ECO:0000313" key="1">
    <source>
        <dbReference type="EMBL" id="GAA4174462.1"/>
    </source>
</evidence>
<comment type="caution">
    <text evidence="1">The sequence shown here is derived from an EMBL/GenBank/DDBJ whole genome shotgun (WGS) entry which is preliminary data.</text>
</comment>
<sequence>MNLPPPDLSRLIDARRTTSEQVDSAVFRRAAARGELDRLRRSIYREPLPSLSELKGKEFHAETRRRYLEQAISVGLTHSGRVIFAGETALAIHGFPLLGGVPSRVELLEPPASGRRRVSDTTVHFDEFREQDVQPWGEFFVTTPARTLADAAKWLPRAKAVSALDFALNADRAEPRQRAVQAEVLDALAASAAVRNRVAAQAAVDFANGASGSVGESVSRVLMDAFGFPVPQLQVRHAARPGGRRWYFTDFEWPEFGLIGEFDGLVKLRQAEFRNGRDAVQVVIDEKLREDFLRSGIRDFVRWDWSYLREPLRLRTLLVAHGLPASRGPRHLGRPW</sequence>
<proteinExistence type="predicted"/>
<gene>
    <name evidence="1" type="ORF">GCM10022287_18390</name>
</gene>
<dbReference type="Proteomes" id="UP001501079">
    <property type="component" value="Unassembled WGS sequence"/>
</dbReference>
<evidence type="ECO:0008006" key="3">
    <source>
        <dbReference type="Google" id="ProtNLM"/>
    </source>
</evidence>
<name>A0ABP8A041_9MICO</name>
<protein>
    <recommendedName>
        <fullName evidence="3">Transcriptional regulator, AbiEi antitoxin, Type IV TA system</fullName>
    </recommendedName>
</protein>
<evidence type="ECO:0000313" key="2">
    <source>
        <dbReference type="Proteomes" id="UP001501079"/>
    </source>
</evidence>